<evidence type="ECO:0000259" key="2">
    <source>
        <dbReference type="Pfam" id="PF09347"/>
    </source>
</evidence>
<dbReference type="InterPro" id="IPR017792">
    <property type="entry name" value="UAAP1"/>
</dbReference>
<reference evidence="3 4" key="1">
    <citation type="journal article" date="2010" name="Stand. Genomic Sci.">
        <title>Complete genome sequence of Segniliparus rotundus type strain (CDC 1076).</title>
        <authorList>
            <person name="Sikorski J."/>
            <person name="Lapidus A."/>
            <person name="Copeland A."/>
            <person name="Misra M."/>
            <person name="Glavina Del Rio T."/>
            <person name="Nolan M."/>
            <person name="Lucas S."/>
            <person name="Chen F."/>
            <person name="Tice H."/>
            <person name="Cheng J.F."/>
            <person name="Jando M."/>
            <person name="Schneider S."/>
            <person name="Bruce D."/>
            <person name="Goodwin L."/>
            <person name="Pitluck S."/>
            <person name="Liolios K."/>
            <person name="Mikhailova N."/>
            <person name="Pati A."/>
            <person name="Ivanova N."/>
            <person name="Mavromatis K."/>
            <person name="Chen A."/>
            <person name="Palaniappan K."/>
            <person name="Chertkov O."/>
            <person name="Land M."/>
            <person name="Hauser L."/>
            <person name="Chang Y.J."/>
            <person name="Jeffries C.D."/>
            <person name="Brettin T."/>
            <person name="Detter J.C."/>
            <person name="Han C."/>
            <person name="Rohde M."/>
            <person name="Goker M."/>
            <person name="Bristow J."/>
            <person name="Eisen J.A."/>
            <person name="Markowitz V."/>
            <person name="Hugenholtz P."/>
            <person name="Kyrpides N.C."/>
            <person name="Klenk H.P."/>
        </authorList>
    </citation>
    <scope>NUCLEOTIDE SEQUENCE [LARGE SCALE GENOMIC DNA]</scope>
    <source>
        <strain evidence="4">ATCC BAA-972 / CDC 1076 / CIP 108378 / DSM 44985 / JCM 13578</strain>
    </source>
</reference>
<dbReference type="NCBIfam" id="TIGR03425">
    <property type="entry name" value="urea_degr_2"/>
    <property type="match status" value="1"/>
</dbReference>
<dbReference type="AlphaFoldDB" id="D6ZAM3"/>
<feature type="region of interest" description="Disordered" evidence="1">
    <location>
        <begin position="1"/>
        <end position="30"/>
    </location>
</feature>
<feature type="domain" description="DUF1989" evidence="2">
    <location>
        <begin position="56"/>
        <end position="220"/>
    </location>
</feature>
<dbReference type="HOGENOM" id="CLU_079904_0_0_11"/>
<dbReference type="PANTHER" id="PTHR31527:SF0">
    <property type="entry name" value="RE64534P"/>
    <property type="match status" value="1"/>
</dbReference>
<dbReference type="InterPro" id="IPR018959">
    <property type="entry name" value="DUF1989"/>
</dbReference>
<dbReference type="RefSeq" id="WP_013139209.1">
    <property type="nucleotide sequence ID" value="NC_014168.1"/>
</dbReference>
<dbReference type="eggNOG" id="COG3665">
    <property type="taxonomic scope" value="Bacteria"/>
</dbReference>
<dbReference type="Pfam" id="PF09347">
    <property type="entry name" value="DUF1989"/>
    <property type="match status" value="1"/>
</dbReference>
<dbReference type="STRING" id="640132.Srot_2310"/>
<dbReference type="OrthoDB" id="9772660at2"/>
<accession>D6ZAM3</accession>
<proteinExistence type="predicted"/>
<evidence type="ECO:0000256" key="1">
    <source>
        <dbReference type="SAM" id="MobiDB-lite"/>
    </source>
</evidence>
<evidence type="ECO:0000313" key="4">
    <source>
        <dbReference type="Proteomes" id="UP000002247"/>
    </source>
</evidence>
<organism evidence="3 4">
    <name type="scientific">Segniliparus rotundus (strain ATCC BAA-972 / CDC 1076 / CIP 108378 / DSM 44985 / JCM 13578)</name>
    <dbReference type="NCBI Taxonomy" id="640132"/>
    <lineage>
        <taxon>Bacteria</taxon>
        <taxon>Bacillati</taxon>
        <taxon>Actinomycetota</taxon>
        <taxon>Actinomycetes</taxon>
        <taxon>Mycobacteriales</taxon>
        <taxon>Segniliparaceae</taxon>
        <taxon>Segniliparus</taxon>
    </lineage>
</organism>
<feature type="compositionally biased region" description="Polar residues" evidence="1">
    <location>
        <begin position="1"/>
        <end position="15"/>
    </location>
</feature>
<dbReference type="Proteomes" id="UP000002247">
    <property type="component" value="Chromosome"/>
</dbReference>
<dbReference type="PANTHER" id="PTHR31527">
    <property type="entry name" value="RE64534P"/>
    <property type="match status" value="1"/>
</dbReference>
<keyword evidence="4" id="KW-1185">Reference proteome</keyword>
<gene>
    <name evidence="3" type="ordered locus">Srot_2310</name>
</gene>
<sequence>MHLSSHTSFATSSTEGAKAHARAQAGDVTDSMPVLPASRWPWAPSDVPVDKLVWAETVPGGRYTNNVFARGTRLRFIDVDGTACVHLLLHRADAPWERLNVADTRKVPWQAYLGSGHPLLSDQGRVLATVVADTSGHHDTLCGASTLVGNTEKYGAGEAHSSSPAARELFLLAAAKHGLGPRDLPPSLSFFHGVRALPGGELVSTGSAGPARHVDLLLHLPMVVLAANAAHPLDPAPEYTVGAAQLLAWEAEAELADLPNTDPEYQRALLNTEALWNAANTEGARR</sequence>
<dbReference type="KEGG" id="srt:Srot_2310"/>
<name>D6ZAM3_SEGRD</name>
<evidence type="ECO:0000313" key="3">
    <source>
        <dbReference type="EMBL" id="ADG98759.1"/>
    </source>
</evidence>
<dbReference type="EMBL" id="CP001958">
    <property type="protein sequence ID" value="ADG98759.1"/>
    <property type="molecule type" value="Genomic_DNA"/>
</dbReference>
<protein>
    <submittedName>
        <fullName evidence="3">Urea carboxylase-associated protein 2</fullName>
    </submittedName>
</protein>